<dbReference type="PANTHER" id="PTHR14523">
    <property type="entry name" value="UNCHARACTERIZED PROTEIN C17ORF53 HOMOLOG"/>
    <property type="match status" value="1"/>
</dbReference>
<dbReference type="InterPro" id="IPR028045">
    <property type="entry name" value="HROB"/>
</dbReference>
<comment type="caution">
    <text evidence="2">The sequence shown here is derived from an EMBL/GenBank/DDBJ whole genome shotgun (WGS) entry which is preliminary data.</text>
</comment>
<accession>A0AAV7GZG4</accession>
<dbReference type="Pfam" id="PF15072">
    <property type="entry name" value="HROB"/>
    <property type="match status" value="1"/>
</dbReference>
<proteinExistence type="predicted"/>
<sequence>MEGWEGQIDVDDSDLQSVLRPPLLHSSCPPHAILNRLEPCSQISSSFQTLDRIPSIPPFQSQLPTNISEINQNEEEEHPKFSISRPLIPGPAGAIQAAMRRRSAAASSKRLLPEEEGSDDLDLCVNEEDGDFKLNPWLYSLSFLGQGKDSNLPYPISLINAQRSATQRIPQVVGIVKSCTPNGLGDFFITLKDPTGTIGAAIHRKVLSEGSICREVSVGCVFILKQVTWLCEYHQKIALLCFQVVALCPAHSSCYLNITLKNVVKSNVLTNPQGATKPAIHPAAALSIASRRVDRVDFTLHPHSSDHFDPAVPQRRSQRPSIALDLAEEAHQQKKDGYLHNEQAPVVVDTSDRTNEGQCMILDPTGRNVVEGGQEVI</sequence>
<keyword evidence="3" id="KW-1185">Reference proteome</keyword>
<evidence type="ECO:0000259" key="1">
    <source>
        <dbReference type="Pfam" id="PF15072"/>
    </source>
</evidence>
<feature type="domain" description="Homologous recombination OB-fold protein OB-fold" evidence="1">
    <location>
        <begin position="167"/>
        <end position="265"/>
    </location>
</feature>
<evidence type="ECO:0000313" key="2">
    <source>
        <dbReference type="EMBL" id="KAH0461053.1"/>
    </source>
</evidence>
<protein>
    <recommendedName>
        <fullName evidence="1">Homologous recombination OB-fold protein OB-fold domain-containing protein</fullName>
    </recommendedName>
</protein>
<dbReference type="Proteomes" id="UP000775213">
    <property type="component" value="Unassembled WGS sequence"/>
</dbReference>
<dbReference type="EMBL" id="JAGFBR010000009">
    <property type="protein sequence ID" value="KAH0461053.1"/>
    <property type="molecule type" value="Genomic_DNA"/>
</dbReference>
<dbReference type="GO" id="GO:0000725">
    <property type="term" value="P:recombinational repair"/>
    <property type="evidence" value="ECO:0007669"/>
    <property type="project" value="InterPro"/>
</dbReference>
<organism evidence="2 3">
    <name type="scientific">Dendrobium chrysotoxum</name>
    <name type="common">Orchid</name>
    <dbReference type="NCBI Taxonomy" id="161865"/>
    <lineage>
        <taxon>Eukaryota</taxon>
        <taxon>Viridiplantae</taxon>
        <taxon>Streptophyta</taxon>
        <taxon>Embryophyta</taxon>
        <taxon>Tracheophyta</taxon>
        <taxon>Spermatophyta</taxon>
        <taxon>Magnoliopsida</taxon>
        <taxon>Liliopsida</taxon>
        <taxon>Asparagales</taxon>
        <taxon>Orchidaceae</taxon>
        <taxon>Epidendroideae</taxon>
        <taxon>Malaxideae</taxon>
        <taxon>Dendrobiinae</taxon>
        <taxon>Dendrobium</taxon>
    </lineage>
</organism>
<evidence type="ECO:0000313" key="3">
    <source>
        <dbReference type="Proteomes" id="UP000775213"/>
    </source>
</evidence>
<reference evidence="2 3" key="1">
    <citation type="journal article" date="2021" name="Hortic Res">
        <title>Chromosome-scale assembly of the Dendrobium chrysotoxum genome enhances the understanding of orchid evolution.</title>
        <authorList>
            <person name="Zhang Y."/>
            <person name="Zhang G.Q."/>
            <person name="Zhang D."/>
            <person name="Liu X.D."/>
            <person name="Xu X.Y."/>
            <person name="Sun W.H."/>
            <person name="Yu X."/>
            <person name="Zhu X."/>
            <person name="Wang Z.W."/>
            <person name="Zhao X."/>
            <person name="Zhong W.Y."/>
            <person name="Chen H."/>
            <person name="Yin W.L."/>
            <person name="Huang T."/>
            <person name="Niu S.C."/>
            <person name="Liu Z.J."/>
        </authorList>
    </citation>
    <scope>NUCLEOTIDE SEQUENCE [LARGE SCALE GENOMIC DNA]</scope>
    <source>
        <strain evidence="2">Lindl</strain>
    </source>
</reference>
<dbReference type="PANTHER" id="PTHR14523:SF1">
    <property type="entry name" value="HOMOLOGOUS RECOMBINATION OB-FOLD PROTEIN"/>
    <property type="match status" value="1"/>
</dbReference>
<dbReference type="InterPro" id="IPR058570">
    <property type="entry name" value="HROB_OB"/>
</dbReference>
<name>A0AAV7GZG4_DENCH</name>
<gene>
    <name evidence="2" type="ORF">IEQ34_008628</name>
</gene>
<dbReference type="AlphaFoldDB" id="A0AAV7GZG4"/>